<dbReference type="CDD" id="cd12214">
    <property type="entry name" value="ChiA1_BD"/>
    <property type="match status" value="1"/>
</dbReference>
<dbReference type="FunFam" id="2.10.110.10:FF:000047">
    <property type="entry name" value="lipoma-preferred partner isoform X1"/>
    <property type="match status" value="1"/>
</dbReference>
<keyword evidence="1 7" id="KW-0479">Metal-binding</keyword>
<keyword evidence="2" id="KW-0677">Repeat</keyword>
<dbReference type="GO" id="GO:0030246">
    <property type="term" value="F:carbohydrate binding"/>
    <property type="evidence" value="ECO:0007669"/>
    <property type="project" value="InterPro"/>
</dbReference>
<evidence type="ECO:0000256" key="2">
    <source>
        <dbReference type="ARBA" id="ARBA00022737"/>
    </source>
</evidence>
<dbReference type="SUPFAM" id="SSF51055">
    <property type="entry name" value="Carbohydrate binding domain"/>
    <property type="match status" value="1"/>
</dbReference>
<evidence type="ECO:0000256" key="7">
    <source>
        <dbReference type="PROSITE-ProRule" id="PRU00125"/>
    </source>
</evidence>
<dbReference type="PROSITE" id="PS50023">
    <property type="entry name" value="LIM_DOMAIN_2"/>
    <property type="match status" value="2"/>
</dbReference>
<feature type="domain" description="LIM zinc-binding" evidence="10">
    <location>
        <begin position="327"/>
        <end position="388"/>
    </location>
</feature>
<protein>
    <recommendedName>
        <fullName evidence="14">Chitinase</fullName>
    </recommendedName>
</protein>
<feature type="compositionally biased region" description="Low complexity" evidence="9">
    <location>
        <begin position="112"/>
        <end position="121"/>
    </location>
</feature>
<feature type="region of interest" description="Disordered" evidence="9">
    <location>
        <begin position="223"/>
        <end position="248"/>
    </location>
</feature>
<dbReference type="PROSITE" id="PS00478">
    <property type="entry name" value="LIM_DOMAIN_1"/>
    <property type="match status" value="2"/>
</dbReference>
<dbReference type="InterPro" id="IPR017853">
    <property type="entry name" value="GH"/>
</dbReference>
<evidence type="ECO:0000256" key="6">
    <source>
        <dbReference type="ARBA" id="ARBA00023295"/>
    </source>
</evidence>
<reference evidence="12" key="1">
    <citation type="submission" date="2021-02" db="EMBL/GenBank/DDBJ databases">
        <authorList>
            <person name="Nowell W R."/>
        </authorList>
    </citation>
    <scope>NUCLEOTIDE SEQUENCE</scope>
</reference>
<dbReference type="Pfam" id="PF00412">
    <property type="entry name" value="LIM"/>
    <property type="match status" value="2"/>
</dbReference>
<feature type="region of interest" description="Disordered" evidence="9">
    <location>
        <begin position="1"/>
        <end position="23"/>
    </location>
</feature>
<dbReference type="PANTHER" id="PTHR24207:SF2">
    <property type="entry name" value="ZYX102 PROTEIN"/>
    <property type="match status" value="1"/>
</dbReference>
<proteinExistence type="predicted"/>
<dbReference type="CDD" id="cd09350">
    <property type="entry name" value="LIM1_TRIP6"/>
    <property type="match status" value="1"/>
</dbReference>
<dbReference type="Pfam" id="PF00704">
    <property type="entry name" value="Glyco_hydro_18"/>
    <property type="match status" value="1"/>
</dbReference>
<comment type="caution">
    <text evidence="12">The sequence shown here is derived from an EMBL/GenBank/DDBJ whole genome shotgun (WGS) entry which is preliminary data.</text>
</comment>
<evidence type="ECO:0000256" key="1">
    <source>
        <dbReference type="ARBA" id="ARBA00022723"/>
    </source>
</evidence>
<dbReference type="GO" id="GO:0006032">
    <property type="term" value="P:chitin catabolic process"/>
    <property type="evidence" value="ECO:0007669"/>
    <property type="project" value="UniProtKB-ARBA"/>
</dbReference>
<evidence type="ECO:0000256" key="5">
    <source>
        <dbReference type="ARBA" id="ARBA00023038"/>
    </source>
</evidence>
<dbReference type="GO" id="GO:0098609">
    <property type="term" value="P:cell-cell adhesion"/>
    <property type="evidence" value="ECO:0007669"/>
    <property type="project" value="TreeGrafter"/>
</dbReference>
<dbReference type="SUPFAM" id="SSF57716">
    <property type="entry name" value="Glucocorticoid receptor-like (DNA-binding domain)"/>
    <property type="match status" value="3"/>
</dbReference>
<dbReference type="InterPro" id="IPR036573">
    <property type="entry name" value="CBM_sf_5/12"/>
</dbReference>
<dbReference type="GO" id="GO:0005925">
    <property type="term" value="C:focal adhesion"/>
    <property type="evidence" value="ECO:0007669"/>
    <property type="project" value="TreeGrafter"/>
</dbReference>
<evidence type="ECO:0000313" key="13">
    <source>
        <dbReference type="Proteomes" id="UP000663862"/>
    </source>
</evidence>
<dbReference type="InterPro" id="IPR001579">
    <property type="entry name" value="Glyco_hydro_18_chit_AS"/>
</dbReference>
<gene>
    <name evidence="12" type="ORF">TSG867_LOCUS26042</name>
</gene>
<keyword evidence="5 7" id="KW-0440">LIM domain</keyword>
<dbReference type="EMBL" id="CAJOBQ010002656">
    <property type="protein sequence ID" value="CAF4572349.1"/>
    <property type="molecule type" value="Genomic_DNA"/>
</dbReference>
<organism evidence="12 13">
    <name type="scientific">Rotaria socialis</name>
    <dbReference type="NCBI Taxonomy" id="392032"/>
    <lineage>
        <taxon>Eukaryota</taxon>
        <taxon>Metazoa</taxon>
        <taxon>Spiralia</taxon>
        <taxon>Gnathifera</taxon>
        <taxon>Rotifera</taxon>
        <taxon>Eurotatoria</taxon>
        <taxon>Bdelloidea</taxon>
        <taxon>Philodinida</taxon>
        <taxon>Philodinidae</taxon>
        <taxon>Rotaria</taxon>
    </lineage>
</organism>
<dbReference type="Gene3D" id="2.10.110.10">
    <property type="entry name" value="Cysteine Rich Protein"/>
    <property type="match status" value="2"/>
</dbReference>
<dbReference type="GO" id="GO:0004568">
    <property type="term" value="F:chitinase activity"/>
    <property type="evidence" value="ECO:0007669"/>
    <property type="project" value="UniProtKB-ARBA"/>
</dbReference>
<feature type="region of interest" description="Disordered" evidence="9">
    <location>
        <begin position="95"/>
        <end position="126"/>
    </location>
</feature>
<dbReference type="InterPro" id="IPR003610">
    <property type="entry name" value="CBM5/12"/>
</dbReference>
<evidence type="ECO:0000256" key="4">
    <source>
        <dbReference type="ARBA" id="ARBA00022833"/>
    </source>
</evidence>
<evidence type="ECO:0000259" key="10">
    <source>
        <dbReference type="PROSITE" id="PS50023"/>
    </source>
</evidence>
<evidence type="ECO:0000259" key="11">
    <source>
        <dbReference type="PROSITE" id="PS51910"/>
    </source>
</evidence>
<feature type="domain" description="GH18" evidence="11">
    <location>
        <begin position="410"/>
        <end position="705"/>
    </location>
</feature>
<dbReference type="PROSITE" id="PS51910">
    <property type="entry name" value="GH18_2"/>
    <property type="match status" value="1"/>
</dbReference>
<dbReference type="PANTHER" id="PTHR24207">
    <property type="entry name" value="ZYX102 PROTEIN"/>
    <property type="match status" value="1"/>
</dbReference>
<evidence type="ECO:0000313" key="12">
    <source>
        <dbReference type="EMBL" id="CAF4572349.1"/>
    </source>
</evidence>
<name>A0A821A6A9_9BILA</name>
<keyword evidence="4 7" id="KW-0862">Zinc</keyword>
<dbReference type="SUPFAM" id="SSF51445">
    <property type="entry name" value="(Trans)glycosidases"/>
    <property type="match status" value="1"/>
</dbReference>
<dbReference type="InterPro" id="IPR001223">
    <property type="entry name" value="Glyco_hydro18_cat"/>
</dbReference>
<feature type="domain" description="LIM zinc-binding" evidence="10">
    <location>
        <begin position="389"/>
        <end position="447"/>
    </location>
</feature>
<keyword evidence="3 8" id="KW-0378">Hydrolase</keyword>
<dbReference type="Gene3D" id="2.10.10.20">
    <property type="entry name" value="Carbohydrate-binding module superfamily 5/12"/>
    <property type="match status" value="1"/>
</dbReference>
<dbReference type="GO" id="GO:0005975">
    <property type="term" value="P:carbohydrate metabolic process"/>
    <property type="evidence" value="ECO:0007669"/>
    <property type="project" value="InterPro"/>
</dbReference>
<feature type="compositionally biased region" description="Polar residues" evidence="9">
    <location>
        <begin position="1"/>
        <end position="20"/>
    </location>
</feature>
<dbReference type="SMART" id="SM00132">
    <property type="entry name" value="LIM"/>
    <property type="match status" value="3"/>
</dbReference>
<accession>A0A821A6A9</accession>
<sequence length="705" mass="79715">MSSTSSLSKEFLTENQQQCSDRPKAILTPIMNLDRQSQGQLPSSTTHIVVPRTFYRSQITPDRFDSLSNNRQYIQSPQQRRFSASQINGSSLSNSYLSEQERSVPTISMHSQYHQQQQQQYRPTTNNKRAVISISSTQSPLIRIASAGTPSRSEIRVLSSPTKNKSTLHEICISRPDSPSILINRTGINQPIQFTSNTNTSTITHGNGNAFHISVGAPTNTIQLDNNKHRQTPTTFHQGEKRRNSNDNRYTSNIVANRFKSSMAYTSLNNNNFDRPSISANLPPASSSISLPQRNGHAMRKEQSDVDHLTKLLMKSMNVSNEPNFFGMCARCNDEIVGEENGLIAMDRMYHVSCFTCTMCGCRLRGMHFYSMENKPYCESCYINSLEKCVTCLQPITDRILRATGKPYHAQCFCCVTCQKSLDGVAFTVDATMKIHCIDCFHEKFAPRCYACHRVILPVSDQEETVRIIAFDRSYHIDCYRCESDSTNFSDVTLNDQSRSTFAASCVDFVKQYNFDGIDIDWECPVSGDLNSNTHRLEDKQNYVLLLKELRRQLDAQTDMKYLLIVAYDDVTSISVKSDYVKKKQLDGTFFWELSSDRQGELVSAAYNVFSNTAQKTVSRTTARFTTVTTTGSLLSMTTTLTSSVIAKKNCKNMATLPYVYSIADEVTHDGRQYSCRPAHTSLPGWKSNCVRALWLKDKFSRIVY</sequence>
<evidence type="ECO:0000256" key="3">
    <source>
        <dbReference type="ARBA" id="ARBA00022801"/>
    </source>
</evidence>
<keyword evidence="6 8" id="KW-0326">Glycosidase</keyword>
<dbReference type="GO" id="GO:0046872">
    <property type="term" value="F:metal ion binding"/>
    <property type="evidence" value="ECO:0007669"/>
    <property type="project" value="UniProtKB-KW"/>
</dbReference>
<dbReference type="Proteomes" id="UP000663862">
    <property type="component" value="Unassembled WGS sequence"/>
</dbReference>
<dbReference type="Pfam" id="PF02839">
    <property type="entry name" value="CBM_5_12"/>
    <property type="match status" value="1"/>
</dbReference>
<dbReference type="PROSITE" id="PS01095">
    <property type="entry name" value="GH18_1"/>
    <property type="match status" value="1"/>
</dbReference>
<evidence type="ECO:0008006" key="14">
    <source>
        <dbReference type="Google" id="ProtNLM"/>
    </source>
</evidence>
<dbReference type="GO" id="GO:0001725">
    <property type="term" value="C:stress fiber"/>
    <property type="evidence" value="ECO:0007669"/>
    <property type="project" value="TreeGrafter"/>
</dbReference>
<dbReference type="InterPro" id="IPR001781">
    <property type="entry name" value="Znf_LIM"/>
</dbReference>
<dbReference type="GO" id="GO:0005576">
    <property type="term" value="C:extracellular region"/>
    <property type="evidence" value="ECO:0007669"/>
    <property type="project" value="InterPro"/>
</dbReference>
<dbReference type="AlphaFoldDB" id="A0A821A6A9"/>
<evidence type="ECO:0000256" key="8">
    <source>
        <dbReference type="RuleBase" id="RU000489"/>
    </source>
</evidence>
<feature type="compositionally biased region" description="Polar residues" evidence="9">
    <location>
        <begin position="95"/>
        <end position="111"/>
    </location>
</feature>
<evidence type="ECO:0000256" key="9">
    <source>
        <dbReference type="SAM" id="MobiDB-lite"/>
    </source>
</evidence>
<dbReference type="Gene3D" id="3.20.20.80">
    <property type="entry name" value="Glycosidases"/>
    <property type="match status" value="2"/>
</dbReference>